<protein>
    <recommendedName>
        <fullName evidence="4">Dipeptidyl-peptidase V</fullName>
    </recommendedName>
</protein>
<dbReference type="SUPFAM" id="SSF53474">
    <property type="entry name" value="alpha/beta-Hydrolases"/>
    <property type="match status" value="1"/>
</dbReference>
<keyword evidence="3" id="KW-0720">Serine protease</keyword>
<evidence type="ECO:0000313" key="7">
    <source>
        <dbReference type="Proteomes" id="UP001152130"/>
    </source>
</evidence>
<dbReference type="EMBL" id="JAPDHF010000001">
    <property type="protein sequence ID" value="KAJ4024584.1"/>
    <property type="molecule type" value="Genomic_DNA"/>
</dbReference>
<keyword evidence="3" id="KW-0645">Protease</keyword>
<dbReference type="Pfam" id="PF00326">
    <property type="entry name" value="Peptidase_S9"/>
    <property type="match status" value="1"/>
</dbReference>
<sequence>MAQSTPSFDKAFAETLCDLQVPKSIKFSPNGEKIVYSTSLSGGQRKGKYNVSTLWLATNEANSSRKLTSGKYNDTDPAWHPSGDSVAFLSDRAKPGESSAIWLLSLEGGDSVPLTKEDNEQSIESFTFSPNGNTIAYVSPDEKEKSEDEEDEKPEVWGEKWDYARLRLVDVSSLDTGESFNTRVLVGGDRHIGEISWSPDGKSLVLMSTQNPHIEEAMLTGTSISTVDATTGDVKRLCTVMNEPYNLIWAPDDKIYFITGTPADKDSGGRAVYTIDPAATSTEFTRVTYDNDDADDMRIKKDKIFLNQQSRIGSTIGEVGGVDLFTETEIWAWDAHIGPKGLPFLAASLSDVNTPYEVFIIGGTERTRFKVSNHGKPVESHSFGLCDRFTCQSSDGEVELDGLYLTPTSKANVTPLPTVVLIHGGPRDRNCDGFDTSCFNWAPYLLSKGYGVLLPQYRGGSGRGQDFAMYSVGGQGKYDYEDIIAITDAAIKEGFADPKRLMVGGWSQGGLLTYLCSVRNGDHGLGWRFNAAIAGAGVVDIESLAITADLGSTYEVELAGGHTIWTLPRDDTRNRQGSAIWEVSAAMERSRREGKPVIPPMLILHGEKDERRRGLEEL</sequence>
<dbReference type="InterPro" id="IPR001375">
    <property type="entry name" value="Peptidase_S9_cat"/>
</dbReference>
<dbReference type="PANTHER" id="PTHR42776">
    <property type="entry name" value="SERINE PEPTIDASE S9 FAMILY MEMBER"/>
    <property type="match status" value="1"/>
</dbReference>
<gene>
    <name evidence="6" type="ORF">NW766_000822</name>
</gene>
<keyword evidence="2" id="KW-0378">Hydrolase</keyword>
<evidence type="ECO:0000256" key="1">
    <source>
        <dbReference type="ARBA" id="ARBA00010040"/>
    </source>
</evidence>
<dbReference type="SUPFAM" id="SSF82171">
    <property type="entry name" value="DPP6 N-terminal domain-like"/>
    <property type="match status" value="1"/>
</dbReference>
<evidence type="ECO:0000256" key="3">
    <source>
        <dbReference type="ARBA" id="ARBA00022825"/>
    </source>
</evidence>
<dbReference type="PANTHER" id="PTHR42776:SF27">
    <property type="entry name" value="DIPEPTIDYL PEPTIDASE FAMILY MEMBER 6"/>
    <property type="match status" value="1"/>
</dbReference>
<dbReference type="InterPro" id="IPR011042">
    <property type="entry name" value="6-blade_b-propeller_TolB-like"/>
</dbReference>
<name>A0A9W8Q0U8_9HYPO</name>
<comment type="similarity">
    <text evidence="1">Belongs to the peptidase S9C family.</text>
</comment>
<dbReference type="Pfam" id="PF07676">
    <property type="entry name" value="PD40"/>
    <property type="match status" value="3"/>
</dbReference>
<dbReference type="InterPro" id="IPR011659">
    <property type="entry name" value="WD40"/>
</dbReference>
<reference evidence="6" key="1">
    <citation type="submission" date="2022-10" db="EMBL/GenBank/DDBJ databases">
        <title>Fusarium specimens isolated from Avocado Roots.</title>
        <authorList>
            <person name="Stajich J."/>
            <person name="Roper C."/>
            <person name="Heimlech-Rivalta G."/>
        </authorList>
    </citation>
    <scope>NUCLEOTIDE SEQUENCE</scope>
    <source>
        <strain evidence="6">CF00143</strain>
    </source>
</reference>
<dbReference type="InterPro" id="IPR029058">
    <property type="entry name" value="AB_hydrolase_fold"/>
</dbReference>
<proteinExistence type="inferred from homology"/>
<dbReference type="Proteomes" id="UP001152130">
    <property type="component" value="Unassembled WGS sequence"/>
</dbReference>
<evidence type="ECO:0000313" key="6">
    <source>
        <dbReference type="EMBL" id="KAJ4024584.1"/>
    </source>
</evidence>
<accession>A0A9W8Q0U8</accession>
<organism evidence="6 7">
    <name type="scientific">Fusarium irregulare</name>
    <dbReference type="NCBI Taxonomy" id="2494466"/>
    <lineage>
        <taxon>Eukaryota</taxon>
        <taxon>Fungi</taxon>
        <taxon>Dikarya</taxon>
        <taxon>Ascomycota</taxon>
        <taxon>Pezizomycotina</taxon>
        <taxon>Sordariomycetes</taxon>
        <taxon>Hypocreomycetidae</taxon>
        <taxon>Hypocreales</taxon>
        <taxon>Nectriaceae</taxon>
        <taxon>Fusarium</taxon>
        <taxon>Fusarium incarnatum-equiseti species complex</taxon>
    </lineage>
</organism>
<keyword evidence="7" id="KW-1185">Reference proteome</keyword>
<dbReference type="Gene3D" id="3.40.50.1820">
    <property type="entry name" value="alpha/beta hydrolase"/>
    <property type="match status" value="1"/>
</dbReference>
<evidence type="ECO:0000256" key="2">
    <source>
        <dbReference type="ARBA" id="ARBA00022801"/>
    </source>
</evidence>
<dbReference type="GO" id="GO:0006508">
    <property type="term" value="P:proteolysis"/>
    <property type="evidence" value="ECO:0007669"/>
    <property type="project" value="InterPro"/>
</dbReference>
<feature type="domain" description="Peptidase S9 prolyl oligopeptidase catalytic" evidence="5">
    <location>
        <begin position="439"/>
        <end position="611"/>
    </location>
</feature>
<evidence type="ECO:0000259" key="5">
    <source>
        <dbReference type="Pfam" id="PF00326"/>
    </source>
</evidence>
<evidence type="ECO:0000256" key="4">
    <source>
        <dbReference type="ARBA" id="ARBA00032829"/>
    </source>
</evidence>
<dbReference type="Gene3D" id="2.120.10.30">
    <property type="entry name" value="TolB, C-terminal domain"/>
    <property type="match status" value="2"/>
</dbReference>
<dbReference type="GO" id="GO:0004252">
    <property type="term" value="F:serine-type endopeptidase activity"/>
    <property type="evidence" value="ECO:0007669"/>
    <property type="project" value="TreeGrafter"/>
</dbReference>
<dbReference type="AlphaFoldDB" id="A0A9W8Q0U8"/>
<comment type="caution">
    <text evidence="6">The sequence shown here is derived from an EMBL/GenBank/DDBJ whole genome shotgun (WGS) entry which is preliminary data.</text>
</comment>